<evidence type="ECO:0000256" key="2">
    <source>
        <dbReference type="ARBA" id="ARBA00047806"/>
    </source>
</evidence>
<dbReference type="NCBIfam" id="TIGR00401">
    <property type="entry name" value="msrA"/>
    <property type="match status" value="1"/>
</dbReference>
<keyword evidence="5" id="KW-0732">Signal</keyword>
<proteinExistence type="inferred from homology"/>
<accession>A0A9X2FI39</accession>
<dbReference type="AlphaFoldDB" id="A0A9X2FI39"/>
<keyword evidence="1 4" id="KW-0560">Oxidoreductase</keyword>
<dbReference type="PANTHER" id="PTHR43774">
    <property type="entry name" value="PEPTIDE METHIONINE SULFOXIDE REDUCTASE"/>
    <property type="match status" value="1"/>
</dbReference>
<comment type="function">
    <text evidence="4">Has an important function as a repair enzyme for proteins that have been inactivated by oxidation. Catalyzes the reversible oxidation-reduction of methionine sulfoxide in proteins to methionine.</text>
</comment>
<gene>
    <name evidence="4 7" type="primary">msrA</name>
    <name evidence="7" type="ORF">NG895_26395</name>
</gene>
<dbReference type="PANTHER" id="PTHR43774:SF1">
    <property type="entry name" value="PEPTIDE METHIONINE SULFOXIDE REDUCTASE MSRA 2"/>
    <property type="match status" value="1"/>
</dbReference>
<dbReference type="GO" id="GO:0008113">
    <property type="term" value="F:peptide-methionine (S)-S-oxide reductase activity"/>
    <property type="evidence" value="ECO:0007669"/>
    <property type="project" value="UniProtKB-UniRule"/>
</dbReference>
<protein>
    <recommendedName>
        <fullName evidence="4">Peptide methionine sulfoxide reductase MsrA</fullName>
        <shortName evidence="4">Protein-methionine-S-oxide reductase</shortName>
        <ecNumber evidence="4">1.8.4.11</ecNumber>
    </recommendedName>
    <alternativeName>
        <fullName evidence="4">Peptide-methionine (S)-S-oxide reductase</fullName>
        <shortName evidence="4">Peptide Met(O) reductase</shortName>
    </alternativeName>
</protein>
<dbReference type="EMBL" id="JAMXLR010000092">
    <property type="protein sequence ID" value="MCO6047449.1"/>
    <property type="molecule type" value="Genomic_DNA"/>
</dbReference>
<dbReference type="RefSeq" id="WP_252855559.1">
    <property type="nucleotide sequence ID" value="NZ_JAMXLR010000092.1"/>
</dbReference>
<dbReference type="SUPFAM" id="SSF55068">
    <property type="entry name" value="Peptide methionine sulfoxide reductase"/>
    <property type="match status" value="1"/>
</dbReference>
<organism evidence="7 8">
    <name type="scientific">Aeoliella straminimaris</name>
    <dbReference type="NCBI Taxonomy" id="2954799"/>
    <lineage>
        <taxon>Bacteria</taxon>
        <taxon>Pseudomonadati</taxon>
        <taxon>Planctomycetota</taxon>
        <taxon>Planctomycetia</taxon>
        <taxon>Pirellulales</taxon>
        <taxon>Lacipirellulaceae</taxon>
        <taxon>Aeoliella</taxon>
    </lineage>
</organism>
<dbReference type="EC" id="1.8.4.11" evidence="4"/>
<dbReference type="PROSITE" id="PS51257">
    <property type="entry name" value="PROKAR_LIPOPROTEIN"/>
    <property type="match status" value="1"/>
</dbReference>
<evidence type="ECO:0000256" key="5">
    <source>
        <dbReference type="SAM" id="SignalP"/>
    </source>
</evidence>
<evidence type="ECO:0000313" key="7">
    <source>
        <dbReference type="EMBL" id="MCO6047449.1"/>
    </source>
</evidence>
<comment type="caution">
    <text evidence="7">The sequence shown here is derived from an EMBL/GenBank/DDBJ whole genome shotgun (WGS) entry which is preliminary data.</text>
</comment>
<reference evidence="7" key="1">
    <citation type="submission" date="2022-06" db="EMBL/GenBank/DDBJ databases">
        <title>Aeoliella straminimaris, a novel planctomycete from sediments.</title>
        <authorList>
            <person name="Vitorino I.R."/>
            <person name="Lage O.M."/>
        </authorList>
    </citation>
    <scope>NUCLEOTIDE SEQUENCE</scope>
    <source>
        <strain evidence="7">ICT_H6.2</strain>
    </source>
</reference>
<evidence type="ECO:0000256" key="4">
    <source>
        <dbReference type="HAMAP-Rule" id="MF_01401"/>
    </source>
</evidence>
<dbReference type="Gene3D" id="3.30.1060.10">
    <property type="entry name" value="Peptide methionine sulphoxide reductase MsrA"/>
    <property type="match status" value="1"/>
</dbReference>
<sequence length="226" mass="25806">MLYFRTVTYLLLLVAMVAGCSLQAAHGEEQPAANPVTKNDKPREKMEQATFGGGCFWCTEAVFLELEGVEKVTSGYSGGFVENPTYQQVCSGRTGHAEVIQIEYDPAKVSFAELLEVHFKTHDPTTLNRQGNDVGPQYRSAVFYHNKEQKELSEQAITELNKERAYRRPIVTEVTEFQKFWPAEDYHQNYLAENPNQPYCRAVVQPKVNKFRKVFKDKLKKEEAAK</sequence>
<comment type="catalytic activity">
    <reaction evidence="2 4">
        <text>L-methionyl-[protein] + [thioredoxin]-disulfide + H2O = L-methionyl-(S)-S-oxide-[protein] + [thioredoxin]-dithiol</text>
        <dbReference type="Rhea" id="RHEA:14217"/>
        <dbReference type="Rhea" id="RHEA-COMP:10698"/>
        <dbReference type="Rhea" id="RHEA-COMP:10700"/>
        <dbReference type="Rhea" id="RHEA-COMP:12313"/>
        <dbReference type="Rhea" id="RHEA-COMP:12315"/>
        <dbReference type="ChEBI" id="CHEBI:15377"/>
        <dbReference type="ChEBI" id="CHEBI:16044"/>
        <dbReference type="ChEBI" id="CHEBI:29950"/>
        <dbReference type="ChEBI" id="CHEBI:44120"/>
        <dbReference type="ChEBI" id="CHEBI:50058"/>
        <dbReference type="EC" id="1.8.4.11"/>
    </reaction>
</comment>
<name>A0A9X2FI39_9BACT</name>
<dbReference type="InterPro" id="IPR002569">
    <property type="entry name" value="Met_Sox_Rdtase_MsrA_dom"/>
</dbReference>
<comment type="catalytic activity">
    <reaction evidence="3 4">
        <text>[thioredoxin]-disulfide + L-methionine + H2O = L-methionine (S)-S-oxide + [thioredoxin]-dithiol</text>
        <dbReference type="Rhea" id="RHEA:19993"/>
        <dbReference type="Rhea" id="RHEA-COMP:10698"/>
        <dbReference type="Rhea" id="RHEA-COMP:10700"/>
        <dbReference type="ChEBI" id="CHEBI:15377"/>
        <dbReference type="ChEBI" id="CHEBI:29950"/>
        <dbReference type="ChEBI" id="CHEBI:50058"/>
        <dbReference type="ChEBI" id="CHEBI:57844"/>
        <dbReference type="ChEBI" id="CHEBI:58772"/>
        <dbReference type="EC" id="1.8.4.11"/>
    </reaction>
</comment>
<feature type="active site" evidence="4">
    <location>
        <position position="55"/>
    </location>
</feature>
<dbReference type="HAMAP" id="MF_01401">
    <property type="entry name" value="MsrA"/>
    <property type="match status" value="1"/>
</dbReference>
<evidence type="ECO:0000313" key="8">
    <source>
        <dbReference type="Proteomes" id="UP001155241"/>
    </source>
</evidence>
<evidence type="ECO:0000259" key="6">
    <source>
        <dbReference type="Pfam" id="PF01625"/>
    </source>
</evidence>
<comment type="similarity">
    <text evidence="4">Belongs to the MsrA Met sulfoxide reductase family.</text>
</comment>
<evidence type="ECO:0000256" key="3">
    <source>
        <dbReference type="ARBA" id="ARBA00048782"/>
    </source>
</evidence>
<feature type="signal peptide" evidence="5">
    <location>
        <begin position="1"/>
        <end position="24"/>
    </location>
</feature>
<dbReference type="Proteomes" id="UP001155241">
    <property type="component" value="Unassembled WGS sequence"/>
</dbReference>
<evidence type="ECO:0000256" key="1">
    <source>
        <dbReference type="ARBA" id="ARBA00023002"/>
    </source>
</evidence>
<keyword evidence="8" id="KW-1185">Reference proteome</keyword>
<dbReference type="InterPro" id="IPR036509">
    <property type="entry name" value="Met_Sox_Rdtase_MsrA_sf"/>
</dbReference>
<feature type="domain" description="Peptide methionine sulphoxide reductase MsrA" evidence="6">
    <location>
        <begin position="48"/>
        <end position="200"/>
    </location>
</feature>
<feature type="chain" id="PRO_5040932511" description="Peptide methionine sulfoxide reductase MsrA" evidence="5">
    <location>
        <begin position="25"/>
        <end position="226"/>
    </location>
</feature>
<dbReference type="Pfam" id="PF01625">
    <property type="entry name" value="PMSR"/>
    <property type="match status" value="1"/>
</dbReference>